<dbReference type="Proteomes" id="UP000255283">
    <property type="component" value="Unassembled WGS sequence"/>
</dbReference>
<comment type="caution">
    <text evidence="2">The sequence shown here is derived from an EMBL/GenBank/DDBJ whole genome shotgun (WGS) entry which is preliminary data.</text>
</comment>
<dbReference type="GeneID" id="93535577"/>
<organism evidence="2 3">
    <name type="scientific">Segatella buccae</name>
    <dbReference type="NCBI Taxonomy" id="28126"/>
    <lineage>
        <taxon>Bacteria</taxon>
        <taxon>Pseudomonadati</taxon>
        <taxon>Bacteroidota</taxon>
        <taxon>Bacteroidia</taxon>
        <taxon>Bacteroidales</taxon>
        <taxon>Prevotellaceae</taxon>
        <taxon>Segatella</taxon>
    </lineage>
</organism>
<evidence type="ECO:0000256" key="1">
    <source>
        <dbReference type="SAM" id="MobiDB-lite"/>
    </source>
</evidence>
<name>A0AAQ1ZIK2_9BACT</name>
<evidence type="ECO:0000313" key="3">
    <source>
        <dbReference type="Proteomes" id="UP000255283"/>
    </source>
</evidence>
<proteinExistence type="predicted"/>
<feature type="compositionally biased region" description="Low complexity" evidence="1">
    <location>
        <begin position="27"/>
        <end position="38"/>
    </location>
</feature>
<dbReference type="RefSeq" id="WP_004342070.1">
    <property type="nucleotide sequence ID" value="NZ_CAURJP010000046.1"/>
</dbReference>
<dbReference type="AlphaFoldDB" id="A0AAQ1ZIK2"/>
<gene>
    <name evidence="2" type="ORF">NCTC13063_01577</name>
</gene>
<sequence length="71" mass="7740">MKKTYQTPETSVVKIKMETLLQATSRVSNVGGNSSSNSGKEHYNDPTGQISGQDGGESLSKRNNMWDGFDD</sequence>
<dbReference type="EMBL" id="UGTJ01000001">
    <property type="protein sequence ID" value="SUB80294.1"/>
    <property type="molecule type" value="Genomic_DNA"/>
</dbReference>
<evidence type="ECO:0000313" key="2">
    <source>
        <dbReference type="EMBL" id="SUB80294.1"/>
    </source>
</evidence>
<accession>A0AAQ1ZIK2</accession>
<reference evidence="2 3" key="1">
    <citation type="submission" date="2018-06" db="EMBL/GenBank/DDBJ databases">
        <authorList>
            <consortium name="Pathogen Informatics"/>
            <person name="Doyle S."/>
        </authorList>
    </citation>
    <scope>NUCLEOTIDE SEQUENCE [LARGE SCALE GENOMIC DNA]</scope>
    <source>
        <strain evidence="2 3">NCTC13063</strain>
    </source>
</reference>
<feature type="region of interest" description="Disordered" evidence="1">
    <location>
        <begin position="26"/>
        <end position="71"/>
    </location>
</feature>
<protein>
    <submittedName>
        <fullName evidence="2">Uncharacterized protein</fullName>
    </submittedName>
</protein>